<evidence type="ECO:0000256" key="3">
    <source>
        <dbReference type="ARBA" id="ARBA00022679"/>
    </source>
</evidence>
<dbReference type="EC" id="2.7.8.31" evidence="9"/>
<dbReference type="Proteomes" id="UP001595962">
    <property type="component" value="Unassembled WGS sequence"/>
</dbReference>
<reference evidence="10" key="1">
    <citation type="journal article" date="2019" name="Int. J. Syst. Evol. Microbiol.">
        <title>The Global Catalogue of Microorganisms (GCM) 10K type strain sequencing project: providing services to taxonomists for standard genome sequencing and annotation.</title>
        <authorList>
            <consortium name="The Broad Institute Genomics Platform"/>
            <consortium name="The Broad Institute Genome Sequencing Center for Infectious Disease"/>
            <person name="Wu L."/>
            <person name="Ma J."/>
        </authorList>
    </citation>
    <scope>NUCLEOTIDE SEQUENCE [LARGE SCALE GENOMIC DNA]</scope>
    <source>
        <strain evidence="10">DT28</strain>
    </source>
</reference>
<keyword evidence="6 7" id="KW-0472">Membrane</keyword>
<dbReference type="GO" id="GO:0089702">
    <property type="term" value="F:undecaprenyl-phosphate glucose phosphotransferase activity"/>
    <property type="evidence" value="ECO:0007669"/>
    <property type="project" value="UniProtKB-EC"/>
</dbReference>
<evidence type="ECO:0000256" key="1">
    <source>
        <dbReference type="ARBA" id="ARBA00004141"/>
    </source>
</evidence>
<dbReference type="InterPro" id="IPR003362">
    <property type="entry name" value="Bact_transf"/>
</dbReference>
<evidence type="ECO:0000256" key="5">
    <source>
        <dbReference type="ARBA" id="ARBA00022989"/>
    </source>
</evidence>
<evidence type="ECO:0000256" key="7">
    <source>
        <dbReference type="SAM" id="Phobius"/>
    </source>
</evidence>
<comment type="similarity">
    <text evidence="2">Belongs to the bacterial sugar transferase family.</text>
</comment>
<keyword evidence="4 7" id="KW-0812">Transmembrane</keyword>
<dbReference type="PANTHER" id="PTHR30576:SF21">
    <property type="entry name" value="UDP-GLUCOSE:UNDECAPRENYL-PHOSPHATE GLUCOSE-1-PHOSPHATE TRANSFERASE"/>
    <property type="match status" value="1"/>
</dbReference>
<protein>
    <submittedName>
        <fullName evidence="9">Undecaprenyl-phosphate glucose phosphotransferase</fullName>
        <ecNumber evidence="9">2.7.8.31</ecNumber>
    </submittedName>
</protein>
<gene>
    <name evidence="9" type="ORF">ACFO3I_17260</name>
</gene>
<dbReference type="InterPro" id="IPR017475">
    <property type="entry name" value="EPS_sugar_tfrase"/>
</dbReference>
<feature type="transmembrane region" description="Helical" evidence="7">
    <location>
        <begin position="78"/>
        <end position="99"/>
    </location>
</feature>
<accession>A0ABV9JR89</accession>
<dbReference type="PANTHER" id="PTHR30576">
    <property type="entry name" value="COLANIC BIOSYNTHESIS UDP-GLUCOSE LIPID CARRIER TRANSFERASE"/>
    <property type="match status" value="1"/>
</dbReference>
<proteinExistence type="inferred from homology"/>
<dbReference type="EMBL" id="JBHSGB010000017">
    <property type="protein sequence ID" value="MFC4656772.1"/>
    <property type="molecule type" value="Genomic_DNA"/>
</dbReference>
<feature type="transmembrane region" description="Helical" evidence="7">
    <location>
        <begin position="280"/>
        <end position="301"/>
    </location>
</feature>
<name>A0ABV9JR89_9GAMM</name>
<evidence type="ECO:0000256" key="2">
    <source>
        <dbReference type="ARBA" id="ARBA00006464"/>
    </source>
</evidence>
<organism evidence="9 10">
    <name type="scientific">Rheinheimera marina</name>
    <dbReference type="NCBI Taxonomy" id="1774958"/>
    <lineage>
        <taxon>Bacteria</taxon>
        <taxon>Pseudomonadati</taxon>
        <taxon>Pseudomonadota</taxon>
        <taxon>Gammaproteobacteria</taxon>
        <taxon>Chromatiales</taxon>
        <taxon>Chromatiaceae</taxon>
        <taxon>Rheinheimera</taxon>
    </lineage>
</organism>
<dbReference type="RefSeq" id="WP_377336152.1">
    <property type="nucleotide sequence ID" value="NZ_JBHSGB010000017.1"/>
</dbReference>
<keyword evidence="10" id="KW-1185">Reference proteome</keyword>
<feature type="transmembrane region" description="Helical" evidence="7">
    <location>
        <begin position="46"/>
        <end position="66"/>
    </location>
</feature>
<comment type="subcellular location">
    <subcellularLocation>
        <location evidence="1">Membrane</location>
        <topology evidence="1">Multi-pass membrane protein</topology>
    </subcellularLocation>
</comment>
<dbReference type="NCBIfam" id="TIGR03025">
    <property type="entry name" value="EPS_sugtrans"/>
    <property type="match status" value="1"/>
</dbReference>
<dbReference type="InterPro" id="IPR017473">
    <property type="entry name" value="Undecaprenyl-P_gluc_Ptfrase"/>
</dbReference>
<dbReference type="NCBIfam" id="TIGR03023">
    <property type="entry name" value="WcaJ_sugtrans"/>
    <property type="match status" value="1"/>
</dbReference>
<dbReference type="Gene3D" id="3.40.50.720">
    <property type="entry name" value="NAD(P)-binding Rossmann-like Domain"/>
    <property type="match status" value="1"/>
</dbReference>
<keyword evidence="3 9" id="KW-0808">Transferase</keyword>
<dbReference type="Pfam" id="PF13727">
    <property type="entry name" value="CoA_binding_3"/>
    <property type="match status" value="1"/>
</dbReference>
<evidence type="ECO:0000313" key="10">
    <source>
        <dbReference type="Proteomes" id="UP001595962"/>
    </source>
</evidence>
<evidence type="ECO:0000313" key="9">
    <source>
        <dbReference type="EMBL" id="MFC4656772.1"/>
    </source>
</evidence>
<evidence type="ECO:0000259" key="8">
    <source>
        <dbReference type="Pfam" id="PF02397"/>
    </source>
</evidence>
<feature type="domain" description="Bacterial sugar transferase" evidence="8">
    <location>
        <begin position="275"/>
        <end position="457"/>
    </location>
</feature>
<feature type="transmembrane region" description="Helical" evidence="7">
    <location>
        <begin position="105"/>
        <end position="127"/>
    </location>
</feature>
<evidence type="ECO:0000256" key="4">
    <source>
        <dbReference type="ARBA" id="ARBA00022692"/>
    </source>
</evidence>
<dbReference type="Pfam" id="PF02397">
    <property type="entry name" value="Bac_transf"/>
    <property type="match status" value="1"/>
</dbReference>
<comment type="caution">
    <text evidence="9">The sequence shown here is derived from an EMBL/GenBank/DDBJ whole genome shotgun (WGS) entry which is preliminary data.</text>
</comment>
<keyword evidence="5 7" id="KW-1133">Transmembrane helix</keyword>
<evidence type="ECO:0000256" key="6">
    <source>
        <dbReference type="ARBA" id="ARBA00023136"/>
    </source>
</evidence>
<sequence length="465" mass="52619">MNTQTGFKAEDSGSGFLNRFFDIASISVALYISLKLQDQVTTTNYIVLLLMVLVAYLYTAESLQLYRSWRVNRLSTSIWLIATCLFVAFSSMLVLTWAFKVTADFSRLVVGGWGCLAFCQLTIWRLCGRLIKNALHKKGISTRRVAIVGCTENAERLINEINQHPEMGLVFCGIYDDRTADRVFSCSEQLLGKVEDCVDAARRGTIDKLYLTLPMSADKRIADIIQRLGDTTVDVHLVPDFLLSNLMHARFGSVGNVETLSVFESPYFGARDWLKRSFDIVVSSIALMILAVPMLLISLAIKLTSRGPVFFKQDRYGLDGKPIKVYKFRSMSVQENGAKVVQATKGDSRITPLGGFLRRTSLDELPQFINVLKGDMSVVGPRPHAVAHNEEYRKLVAFYMLRHKVKPGITGWAQINGWRGETDSLEKMEKRVEFDLAYIKNWSLWWDAKIVFLTFFRGFTGKNVY</sequence>
<dbReference type="SUPFAM" id="SSF51735">
    <property type="entry name" value="NAD(P)-binding Rossmann-fold domains"/>
    <property type="match status" value="1"/>
</dbReference>
<dbReference type="InterPro" id="IPR036291">
    <property type="entry name" value="NAD(P)-bd_dom_sf"/>
</dbReference>